<evidence type="ECO:0000313" key="1">
    <source>
        <dbReference type="EMBL" id="ACL47746.1"/>
    </source>
</evidence>
<dbReference type="OrthoDB" id="427006at2"/>
<keyword evidence="1" id="KW-0614">Plasmid</keyword>
<dbReference type="KEGG" id="cyn:Cyan7425_0030"/>
<organism evidence="1">
    <name type="scientific">Cyanothece sp. (strain PCC 7425 / ATCC 29141)</name>
    <dbReference type="NCBI Taxonomy" id="395961"/>
    <lineage>
        <taxon>Bacteria</taxon>
        <taxon>Bacillati</taxon>
        <taxon>Cyanobacteriota</taxon>
        <taxon>Cyanophyceae</taxon>
        <taxon>Gomontiellales</taxon>
        <taxon>Cyanothecaceae</taxon>
        <taxon>Cyanothece</taxon>
    </lineage>
</organism>
<gene>
    <name evidence="1" type="ordered locus">Cyan7425_0030</name>
</gene>
<name>B8HZ98_CYAP4</name>
<accession>B8HZ98</accession>
<proteinExistence type="predicted"/>
<sequence>MLEGERDHRLTDLAADVPATGWIESGKVKGKEFRQIWWRGVERDGKKTTIYIGKEGSPVHKRAVVAQQAN</sequence>
<geneLocation type="plasmid" evidence="1">
    <name>pP742502</name>
</geneLocation>
<dbReference type="EMBL" id="CP001346">
    <property type="protein sequence ID" value="ACL47746.1"/>
    <property type="molecule type" value="Genomic_DNA"/>
</dbReference>
<dbReference type="AlphaFoldDB" id="B8HZ98"/>
<reference evidence="1" key="1">
    <citation type="submission" date="2009-01" db="EMBL/GenBank/DDBJ databases">
        <title>Complete sequence of plasmid2 Cyanothece sp. PCC 7425.</title>
        <authorList>
            <consortium name="US DOE Joint Genome Institute"/>
            <person name="Lucas S."/>
            <person name="Copeland A."/>
            <person name="Lapidus A."/>
            <person name="Glavina del Rio T."/>
            <person name="Dalin E."/>
            <person name="Tice H."/>
            <person name="Bruce D."/>
            <person name="Goodwin L."/>
            <person name="Pitluck S."/>
            <person name="Sims D."/>
            <person name="Meineke L."/>
            <person name="Brettin T."/>
            <person name="Detter J.C."/>
            <person name="Han C."/>
            <person name="Larimer F."/>
            <person name="Land M."/>
            <person name="Hauser L."/>
            <person name="Kyrpides N."/>
            <person name="Ovchinnikova G."/>
            <person name="Liberton M."/>
            <person name="Stoeckel J."/>
            <person name="Banerjee A."/>
            <person name="Singh A."/>
            <person name="Page L."/>
            <person name="Sato H."/>
            <person name="Zhao L."/>
            <person name="Sherman L."/>
            <person name="Pakrasi H."/>
            <person name="Richardson P."/>
        </authorList>
    </citation>
    <scope>NUCLEOTIDE SEQUENCE</scope>
    <source>
        <strain evidence="1">PCC 7425</strain>
        <plasmid evidence="1">pP742502</plasmid>
    </source>
</reference>
<protein>
    <submittedName>
        <fullName evidence="1">Uncharacterized protein</fullName>
    </submittedName>
</protein>
<dbReference type="HOGENOM" id="CLU_2751046_0_0_3"/>